<organism evidence="2 3">
    <name type="scientific">[Empedobacter] haloabium</name>
    <dbReference type="NCBI Taxonomy" id="592317"/>
    <lineage>
        <taxon>Bacteria</taxon>
        <taxon>Pseudomonadati</taxon>
        <taxon>Pseudomonadota</taxon>
        <taxon>Betaproteobacteria</taxon>
        <taxon>Burkholderiales</taxon>
        <taxon>Oxalobacteraceae</taxon>
        <taxon>Telluria group</taxon>
        <taxon>Telluria group incertae sedis</taxon>
    </lineage>
</organism>
<accession>A0ABZ1UDM0</accession>
<feature type="chain" id="PRO_5046724178" evidence="1">
    <location>
        <begin position="20"/>
        <end position="168"/>
    </location>
</feature>
<name>A0ABZ1UDM0_9BURK</name>
<dbReference type="Proteomes" id="UP000321323">
    <property type="component" value="Chromosome"/>
</dbReference>
<proteinExistence type="predicted"/>
<gene>
    <name evidence="2" type="ORF">E7V67_014655</name>
</gene>
<protein>
    <submittedName>
        <fullName evidence="2">Uncharacterized protein</fullName>
    </submittedName>
</protein>
<keyword evidence="1" id="KW-0732">Signal</keyword>
<sequence length="168" mass="17599">MLRHTILALGLAGASAAQAGSTDGLNIAAIADETALPYVGAVRQFVADHAASEIRCGEYSLNLQNVYTANLPPQLTSELALGAVKDKARRKTLSKVLTGFRDKTVERGFDAALAYEVKAGTLRLYGISGAMGEKVVVSTLPVDAARDQKKFNVAACKALASLPVLAEP</sequence>
<dbReference type="EMBL" id="CP136508">
    <property type="protein sequence ID" value="WUR10962.1"/>
    <property type="molecule type" value="Genomic_DNA"/>
</dbReference>
<keyword evidence="3" id="KW-1185">Reference proteome</keyword>
<evidence type="ECO:0000313" key="2">
    <source>
        <dbReference type="EMBL" id="WUR10962.1"/>
    </source>
</evidence>
<evidence type="ECO:0000313" key="3">
    <source>
        <dbReference type="Proteomes" id="UP000321323"/>
    </source>
</evidence>
<feature type="signal peptide" evidence="1">
    <location>
        <begin position="1"/>
        <end position="19"/>
    </location>
</feature>
<reference evidence="2 3" key="1">
    <citation type="journal article" date="2019" name="Int. J. Syst. Evol. Microbiol.">
        <title>The Draft Whole-Genome Sequence of the Antibiotic Producer Empedobacter haloabium ATCC 31962 Provides Indications for Its Taxonomic Reclassification.</title>
        <authorList>
            <person name="Miess H."/>
            <person name="Arlt P."/>
            <person name="Apel A.K."/>
            <person name="Weber T."/>
            <person name="Nieselt K."/>
            <person name="Hanssen F."/>
            <person name="Czemmel S."/>
            <person name="Nahnsen S."/>
            <person name="Gross H."/>
        </authorList>
    </citation>
    <scope>NUCLEOTIDE SEQUENCE [LARGE SCALE GENOMIC DNA]</scope>
    <source>
        <strain evidence="2 3">ATCC 31962</strain>
    </source>
</reference>
<evidence type="ECO:0000256" key="1">
    <source>
        <dbReference type="SAM" id="SignalP"/>
    </source>
</evidence>